<feature type="coiled-coil region" evidence="8">
    <location>
        <begin position="410"/>
        <end position="463"/>
    </location>
</feature>
<feature type="signal peptide" evidence="10">
    <location>
        <begin position="1"/>
        <end position="20"/>
    </location>
</feature>
<evidence type="ECO:0000313" key="11">
    <source>
        <dbReference type="EMBL" id="KAL1528221.1"/>
    </source>
</evidence>
<accession>A0AB34K5C8</accession>
<keyword evidence="6" id="KW-0406">Ion transport</keyword>
<keyword evidence="12" id="KW-1185">Reference proteome</keyword>
<organism evidence="11 12">
    <name type="scientific">Prymnesium parvum</name>
    <name type="common">Toxic golden alga</name>
    <dbReference type="NCBI Taxonomy" id="97485"/>
    <lineage>
        <taxon>Eukaryota</taxon>
        <taxon>Haptista</taxon>
        <taxon>Haptophyta</taxon>
        <taxon>Prymnesiophyceae</taxon>
        <taxon>Prymnesiales</taxon>
        <taxon>Prymnesiaceae</taxon>
        <taxon>Prymnesium</taxon>
    </lineage>
</organism>
<feature type="chain" id="PRO_5044266345" description="Bestrophin homolog" evidence="10">
    <location>
        <begin position="21"/>
        <end position="571"/>
    </location>
</feature>
<evidence type="ECO:0000256" key="3">
    <source>
        <dbReference type="ARBA" id="ARBA00022475"/>
    </source>
</evidence>
<keyword evidence="3" id="KW-1003">Cell membrane</keyword>
<reference evidence="11 12" key="1">
    <citation type="journal article" date="2024" name="Science">
        <title>Giant polyketide synthase enzymes in the biosynthesis of giant marine polyether toxins.</title>
        <authorList>
            <person name="Fallon T.R."/>
            <person name="Shende V.V."/>
            <person name="Wierzbicki I.H."/>
            <person name="Pendleton A.L."/>
            <person name="Watervoot N.F."/>
            <person name="Auber R.P."/>
            <person name="Gonzalez D.J."/>
            <person name="Wisecaver J.H."/>
            <person name="Moore B.S."/>
        </authorList>
    </citation>
    <scope>NUCLEOTIDE SEQUENCE [LARGE SCALE GENOMIC DNA]</scope>
    <source>
        <strain evidence="11 12">12B1</strain>
    </source>
</reference>
<proteinExistence type="predicted"/>
<evidence type="ECO:0000256" key="6">
    <source>
        <dbReference type="ARBA" id="ARBA00023065"/>
    </source>
</evidence>
<evidence type="ECO:0000313" key="12">
    <source>
        <dbReference type="Proteomes" id="UP001515480"/>
    </source>
</evidence>
<dbReference type="EMBL" id="JBGBPQ010000002">
    <property type="protein sequence ID" value="KAL1528221.1"/>
    <property type="molecule type" value="Genomic_DNA"/>
</dbReference>
<evidence type="ECO:0000256" key="10">
    <source>
        <dbReference type="SAM" id="SignalP"/>
    </source>
</evidence>
<dbReference type="InterPro" id="IPR044669">
    <property type="entry name" value="YneE/VCCN1/2-like"/>
</dbReference>
<comment type="subcellular location">
    <subcellularLocation>
        <location evidence="1">Cell membrane</location>
        <topology evidence="1">Multi-pass membrane protein</topology>
    </subcellularLocation>
</comment>
<feature type="region of interest" description="Disordered" evidence="9">
    <location>
        <begin position="467"/>
        <end position="511"/>
    </location>
</feature>
<keyword evidence="7" id="KW-0472">Membrane</keyword>
<evidence type="ECO:0000256" key="2">
    <source>
        <dbReference type="ARBA" id="ARBA00022448"/>
    </source>
</evidence>
<comment type="caution">
    <text evidence="11">The sequence shown here is derived from an EMBL/GenBank/DDBJ whole genome shotgun (WGS) entry which is preliminary data.</text>
</comment>
<evidence type="ECO:0000256" key="5">
    <source>
        <dbReference type="ARBA" id="ARBA00022989"/>
    </source>
</evidence>
<dbReference type="Proteomes" id="UP001515480">
    <property type="component" value="Unassembled WGS sequence"/>
</dbReference>
<dbReference type="GO" id="GO:0005886">
    <property type="term" value="C:plasma membrane"/>
    <property type="evidence" value="ECO:0007669"/>
    <property type="project" value="UniProtKB-SubCell"/>
</dbReference>
<name>A0AB34K5C8_PRYPA</name>
<evidence type="ECO:0000256" key="7">
    <source>
        <dbReference type="ARBA" id="ARBA00023136"/>
    </source>
</evidence>
<evidence type="ECO:0000256" key="8">
    <source>
        <dbReference type="SAM" id="Coils"/>
    </source>
</evidence>
<keyword evidence="5" id="KW-1133">Transmembrane helix</keyword>
<protein>
    <recommendedName>
        <fullName evidence="13">Bestrophin homolog</fullName>
    </recommendedName>
</protein>
<evidence type="ECO:0000256" key="1">
    <source>
        <dbReference type="ARBA" id="ARBA00004651"/>
    </source>
</evidence>
<evidence type="ECO:0000256" key="4">
    <source>
        <dbReference type="ARBA" id="ARBA00022692"/>
    </source>
</evidence>
<keyword evidence="4" id="KW-0812">Transmembrane</keyword>
<dbReference type="PANTHER" id="PTHR33281:SF19">
    <property type="entry name" value="VOLTAGE-DEPENDENT ANION CHANNEL-FORMING PROTEIN YNEE"/>
    <property type="match status" value="1"/>
</dbReference>
<dbReference type="GO" id="GO:0005254">
    <property type="term" value="F:chloride channel activity"/>
    <property type="evidence" value="ECO:0007669"/>
    <property type="project" value="InterPro"/>
</dbReference>
<evidence type="ECO:0008006" key="13">
    <source>
        <dbReference type="Google" id="ProtNLM"/>
    </source>
</evidence>
<evidence type="ECO:0000256" key="9">
    <source>
        <dbReference type="SAM" id="MobiDB-lite"/>
    </source>
</evidence>
<keyword evidence="2" id="KW-0813">Transport</keyword>
<dbReference type="AlphaFoldDB" id="A0AB34K5C8"/>
<dbReference type="PANTHER" id="PTHR33281">
    <property type="entry name" value="UPF0187 PROTEIN YNEE"/>
    <property type="match status" value="1"/>
</dbReference>
<sequence length="571" mass="62357">MRTGRAAPLFALAFLEHAGGLVPTSPAVPMGNTHVVPAPVSRPRYSSLPLGQGPVLLRATPRRSCVLQAAGGALPIEPEDSPESHTFDEGSYVAPTTTGDYLESLSRVADDGRLLSKAPQRYSSKDWVHNLVTIRNDVVFAAVRAQLLCQVSWALLVSLVYIRFARIPALPALPHSLLGGVIGVLLGFRTNQSYDRFWEGRKLWALVFEKCRSMARISLACIDANAEVYYAVLRHLKAFPIALKQHLRGEYEISEFRGTLAGPELNELASGDNLPLTVCTSLSMALNKIKLDSSQSGNLMLWWVLEAELSKLAAVVADCERLVRTPVPLAYAVHTSRLLSLWTGTLPFVLVGCFQGWLRLLTAPVIALVGYALFCTEELGHMIEEPFGAQADRPEVLPLRRYCKAIMADLEDKSNLRRRALHQMEEARIEKAQAAVLNAEAEAEALLHETEEAKRIMEKLSAAAFEKLSQEDEAATSTEPEELPELRRETAGLNTEEAKTGATRGTDLPSEGEKMALENDVQPSDVPHRGATPPQGLGIFCPMDVNGVVVTGVETSPDFKNASPGNSTPHY</sequence>
<dbReference type="Pfam" id="PF25539">
    <property type="entry name" value="Bestrophin_2"/>
    <property type="match status" value="1"/>
</dbReference>
<keyword evidence="8" id="KW-0175">Coiled coil</keyword>
<keyword evidence="10" id="KW-0732">Signal</keyword>
<feature type="compositionally biased region" description="Acidic residues" evidence="9">
    <location>
        <begin position="471"/>
        <end position="483"/>
    </location>
</feature>
<gene>
    <name evidence="11" type="ORF">AB1Y20_009580</name>
</gene>